<feature type="compositionally biased region" description="Low complexity" evidence="1">
    <location>
        <begin position="151"/>
        <end position="160"/>
    </location>
</feature>
<evidence type="ECO:0000256" key="1">
    <source>
        <dbReference type="SAM" id="MobiDB-lite"/>
    </source>
</evidence>
<dbReference type="EMBL" id="JACYTR010000001">
    <property type="protein sequence ID" value="MBD8524152.1"/>
    <property type="molecule type" value="Genomic_DNA"/>
</dbReference>
<feature type="compositionally biased region" description="Basic and acidic residues" evidence="1">
    <location>
        <begin position="53"/>
        <end position="64"/>
    </location>
</feature>
<sequence length="265" mass="30304">MSAVLMSAPANFVPASKLEPAPRTAAPPPQPEKTKAPQQAPTPPQPKPQTEPPKPDTRDTEKAARMAQQQAEEKAKQEEQERKRKEQVLLEEKRKQEEIERKERLRQQQLEQQKELDKIRQQREEAERKRKREQEKLKQIEDMKKAQVADATPTPATKPAVQAGNYGVDNSLQARYKLAIQQTVDSNWNRPDSLPARVMCHVTVIQIVGGEVINVDLTDCPFDQVGRRSVEAAVTRQPLPYTGFETVFQRQVRIPFCYPREECAQ</sequence>
<dbReference type="Proteomes" id="UP000613768">
    <property type="component" value="Unassembled WGS sequence"/>
</dbReference>
<keyword evidence="3" id="KW-1185">Reference proteome</keyword>
<accession>A0AAW3ZHG6</accession>
<feature type="compositionally biased region" description="Basic and acidic residues" evidence="1">
    <location>
        <begin position="71"/>
        <end position="147"/>
    </location>
</feature>
<evidence type="ECO:0000313" key="2">
    <source>
        <dbReference type="EMBL" id="MBD8524152.1"/>
    </source>
</evidence>
<comment type="caution">
    <text evidence="2">The sequence shown here is derived from an EMBL/GenBank/DDBJ whole genome shotgun (WGS) entry which is preliminary data.</text>
</comment>
<reference evidence="2 3" key="1">
    <citation type="submission" date="2020-09" db="EMBL/GenBank/DDBJ databases">
        <title>Pseudoxanthomonas sp. CAU 1598 isolated from sand of Yaerae Beach.</title>
        <authorList>
            <person name="Kim W."/>
        </authorList>
    </citation>
    <scope>NUCLEOTIDE SEQUENCE [LARGE SCALE GENOMIC DNA]</scope>
    <source>
        <strain evidence="2 3">CAU 1598</strain>
    </source>
</reference>
<dbReference type="Gene3D" id="3.30.1150.10">
    <property type="match status" value="1"/>
</dbReference>
<dbReference type="RefSeq" id="WP_192027504.1">
    <property type="nucleotide sequence ID" value="NZ_JACYTR010000001.1"/>
</dbReference>
<feature type="region of interest" description="Disordered" evidence="1">
    <location>
        <begin position="1"/>
        <end position="164"/>
    </location>
</feature>
<organism evidence="2 3">
    <name type="scientific">Pseudomarimonas arenosa</name>
    <dbReference type="NCBI Taxonomy" id="2774145"/>
    <lineage>
        <taxon>Bacteria</taxon>
        <taxon>Pseudomonadati</taxon>
        <taxon>Pseudomonadota</taxon>
        <taxon>Gammaproteobacteria</taxon>
        <taxon>Lysobacterales</taxon>
        <taxon>Lysobacteraceae</taxon>
        <taxon>Pseudomarimonas</taxon>
    </lineage>
</organism>
<proteinExistence type="predicted"/>
<evidence type="ECO:0000313" key="3">
    <source>
        <dbReference type="Proteomes" id="UP000613768"/>
    </source>
</evidence>
<dbReference type="AlphaFoldDB" id="A0AAW3ZHG6"/>
<dbReference type="SUPFAM" id="SSF74653">
    <property type="entry name" value="TolA/TonB C-terminal domain"/>
    <property type="match status" value="1"/>
</dbReference>
<name>A0AAW3ZHG6_9GAMM</name>
<feature type="compositionally biased region" description="Pro residues" evidence="1">
    <location>
        <begin position="40"/>
        <end position="52"/>
    </location>
</feature>
<protein>
    <submittedName>
        <fullName evidence="2">Protein TolA</fullName>
    </submittedName>
</protein>
<gene>
    <name evidence="2" type="ORF">IFO71_00205</name>
</gene>